<proteinExistence type="predicted"/>
<dbReference type="PANTHER" id="PTHR47657">
    <property type="entry name" value="STEROL REGULATORY ELEMENT-BINDING PROTEIN ECM22"/>
    <property type="match status" value="1"/>
</dbReference>
<dbReference type="InterPro" id="IPR022698">
    <property type="entry name" value="OrsD"/>
</dbReference>
<gene>
    <name evidence="2" type="ORF">B0H63DRAFT_392579</name>
</gene>
<dbReference type="Pfam" id="PF12013">
    <property type="entry name" value="OrsD"/>
    <property type="match status" value="1"/>
</dbReference>
<sequence>MSSIPFDRRSLLKYDATHRVLICRECKYAIQKSALESHLLRHKIYRGERRRLLAAIAHLDILDPDDVQNPPAGSRPLDGLPIISGFKCIAADGCGSVCASSKRMRRHWSETHGVSDPSPDGAFFRVTSLQTLFKGTKLRYFEVAPPSDRDVAHEDEDADDNEHVDDPDPVATPPPQPPSPGTLVPGAQLDLETLRYLHHFTIATSLTLPRPPSNTHDQRRYWQTDAVTQAMQHTWLACGLLAISASHMYAIAPSSESSEDTTLALAAKQHHLNRSAHLWQEFSTGWAALRRALSSFQADNVTHGPKLAAQMACIQQLFHWTLPLVPEPDESAALAKCGSQAPFQLRSFNQAIQGCANPDFALRSLGLVRIGTDDVDSQRILRVDDQVRGEDDDPGGGGRSTGQHSNNTTPSIRAPDPNPNTAPRELTNRLRALPFRMSNATAKPDSALDFFAALAAIDALVECCSLSYDDHQFSSSSSSNSNPVSDKGEATWSGMASWPTKVSEHFAQMVWRRNPAALVVFAHWSLLVERAAGEGRYWFLKGLAAKVRDKVAEELPEGDKAHGLIEDLL</sequence>
<dbReference type="EMBL" id="JAULSW010000003">
    <property type="protein sequence ID" value="KAK3387929.1"/>
    <property type="molecule type" value="Genomic_DNA"/>
</dbReference>
<dbReference type="InterPro" id="IPR052400">
    <property type="entry name" value="Zn2-C6_fungal_TF"/>
</dbReference>
<feature type="compositionally biased region" description="Pro residues" evidence="1">
    <location>
        <begin position="170"/>
        <end position="180"/>
    </location>
</feature>
<evidence type="ECO:0008006" key="4">
    <source>
        <dbReference type="Google" id="ProtNLM"/>
    </source>
</evidence>
<name>A0AAE0NUT4_9PEZI</name>
<dbReference type="PANTHER" id="PTHR47657:SF3">
    <property type="entry name" value="ORSELLINIC ACID_F9775 BIOSYNTHESIS CLUSTER PROTEIN D-RELATED"/>
    <property type="match status" value="1"/>
</dbReference>
<reference evidence="2" key="1">
    <citation type="journal article" date="2023" name="Mol. Phylogenet. Evol.">
        <title>Genome-scale phylogeny and comparative genomics of the fungal order Sordariales.</title>
        <authorList>
            <person name="Hensen N."/>
            <person name="Bonometti L."/>
            <person name="Westerberg I."/>
            <person name="Brannstrom I.O."/>
            <person name="Guillou S."/>
            <person name="Cros-Aarteil S."/>
            <person name="Calhoun S."/>
            <person name="Haridas S."/>
            <person name="Kuo A."/>
            <person name="Mondo S."/>
            <person name="Pangilinan J."/>
            <person name="Riley R."/>
            <person name="LaButti K."/>
            <person name="Andreopoulos B."/>
            <person name="Lipzen A."/>
            <person name="Chen C."/>
            <person name="Yan M."/>
            <person name="Daum C."/>
            <person name="Ng V."/>
            <person name="Clum A."/>
            <person name="Steindorff A."/>
            <person name="Ohm R.A."/>
            <person name="Martin F."/>
            <person name="Silar P."/>
            <person name="Natvig D.O."/>
            <person name="Lalanne C."/>
            <person name="Gautier V."/>
            <person name="Ament-Velasquez S.L."/>
            <person name="Kruys A."/>
            <person name="Hutchinson M.I."/>
            <person name="Powell A.J."/>
            <person name="Barry K."/>
            <person name="Miller A.N."/>
            <person name="Grigoriev I.V."/>
            <person name="Debuchy R."/>
            <person name="Gladieux P."/>
            <person name="Hiltunen Thoren M."/>
            <person name="Johannesson H."/>
        </authorList>
    </citation>
    <scope>NUCLEOTIDE SEQUENCE</scope>
    <source>
        <strain evidence="2">CBS 232.78</strain>
    </source>
</reference>
<dbReference type="Proteomes" id="UP001285441">
    <property type="component" value="Unassembled WGS sequence"/>
</dbReference>
<feature type="region of interest" description="Disordered" evidence="1">
    <location>
        <begin position="145"/>
        <end position="186"/>
    </location>
</feature>
<dbReference type="AlphaFoldDB" id="A0AAE0NUT4"/>
<feature type="region of interest" description="Disordered" evidence="1">
    <location>
        <begin position="384"/>
        <end position="424"/>
    </location>
</feature>
<feature type="compositionally biased region" description="Acidic residues" evidence="1">
    <location>
        <begin position="153"/>
        <end position="168"/>
    </location>
</feature>
<keyword evidence="3" id="KW-1185">Reference proteome</keyword>
<evidence type="ECO:0000313" key="3">
    <source>
        <dbReference type="Proteomes" id="UP001285441"/>
    </source>
</evidence>
<dbReference type="GO" id="GO:0000981">
    <property type="term" value="F:DNA-binding transcription factor activity, RNA polymerase II-specific"/>
    <property type="evidence" value="ECO:0007669"/>
    <property type="project" value="TreeGrafter"/>
</dbReference>
<comment type="caution">
    <text evidence="2">The sequence shown here is derived from an EMBL/GenBank/DDBJ whole genome shotgun (WGS) entry which is preliminary data.</text>
</comment>
<feature type="compositionally biased region" description="Polar residues" evidence="1">
    <location>
        <begin position="401"/>
        <end position="411"/>
    </location>
</feature>
<protein>
    <recommendedName>
        <fullName evidence="4">C2H2-type domain-containing protein</fullName>
    </recommendedName>
</protein>
<reference evidence="2" key="2">
    <citation type="submission" date="2023-06" db="EMBL/GenBank/DDBJ databases">
        <authorList>
            <consortium name="Lawrence Berkeley National Laboratory"/>
            <person name="Haridas S."/>
            <person name="Hensen N."/>
            <person name="Bonometti L."/>
            <person name="Westerberg I."/>
            <person name="Brannstrom I.O."/>
            <person name="Guillou S."/>
            <person name="Cros-Aarteil S."/>
            <person name="Calhoun S."/>
            <person name="Kuo A."/>
            <person name="Mondo S."/>
            <person name="Pangilinan J."/>
            <person name="Riley R."/>
            <person name="LaButti K."/>
            <person name="Andreopoulos B."/>
            <person name="Lipzen A."/>
            <person name="Chen C."/>
            <person name="Yanf M."/>
            <person name="Daum C."/>
            <person name="Ng V."/>
            <person name="Clum A."/>
            <person name="Steindorff A."/>
            <person name="Ohm R."/>
            <person name="Martin F."/>
            <person name="Silar P."/>
            <person name="Natvig D."/>
            <person name="Lalanne C."/>
            <person name="Gautier V."/>
            <person name="Ament-velasquez S.L."/>
            <person name="Kruys A."/>
            <person name="Hutchinson M.I."/>
            <person name="Powell A.J."/>
            <person name="Barry K."/>
            <person name="Miller A.N."/>
            <person name="Grigoriev I.V."/>
            <person name="Debuchy R."/>
            <person name="Gladieux P."/>
            <person name="Thoren M.H."/>
            <person name="Johannesson H."/>
        </authorList>
    </citation>
    <scope>NUCLEOTIDE SEQUENCE</scope>
    <source>
        <strain evidence="2">CBS 232.78</strain>
    </source>
</reference>
<evidence type="ECO:0000256" key="1">
    <source>
        <dbReference type="SAM" id="MobiDB-lite"/>
    </source>
</evidence>
<feature type="region of interest" description="Disordered" evidence="1">
    <location>
        <begin position="473"/>
        <end position="492"/>
    </location>
</feature>
<evidence type="ECO:0000313" key="2">
    <source>
        <dbReference type="EMBL" id="KAK3387929.1"/>
    </source>
</evidence>
<organism evidence="2 3">
    <name type="scientific">Podospora didyma</name>
    <dbReference type="NCBI Taxonomy" id="330526"/>
    <lineage>
        <taxon>Eukaryota</taxon>
        <taxon>Fungi</taxon>
        <taxon>Dikarya</taxon>
        <taxon>Ascomycota</taxon>
        <taxon>Pezizomycotina</taxon>
        <taxon>Sordariomycetes</taxon>
        <taxon>Sordariomycetidae</taxon>
        <taxon>Sordariales</taxon>
        <taxon>Podosporaceae</taxon>
        <taxon>Podospora</taxon>
    </lineage>
</organism>
<accession>A0AAE0NUT4</accession>